<dbReference type="EMBL" id="JBEPAZ010000011">
    <property type="protein sequence ID" value="MER6429244.1"/>
    <property type="molecule type" value="Genomic_DNA"/>
</dbReference>
<dbReference type="Proteomes" id="UP001470023">
    <property type="component" value="Unassembled WGS sequence"/>
</dbReference>
<evidence type="ECO:0000313" key="2">
    <source>
        <dbReference type="Proteomes" id="UP001470023"/>
    </source>
</evidence>
<sequence length="54" mass="5596">MADSVIAAPYLRQHATQVGGGADVVVAVLRRAGDDGLLLDGRRCEGVLNDFIGS</sequence>
<gene>
    <name evidence="1" type="ORF">ABT272_16040</name>
</gene>
<reference evidence="1 2" key="1">
    <citation type="submission" date="2024-06" db="EMBL/GenBank/DDBJ databases">
        <title>The Natural Products Discovery Center: Release of the First 8490 Sequenced Strains for Exploring Actinobacteria Biosynthetic Diversity.</title>
        <authorList>
            <person name="Kalkreuter E."/>
            <person name="Kautsar S.A."/>
            <person name="Yang D."/>
            <person name="Bader C.D."/>
            <person name="Teijaro C.N."/>
            <person name="Fluegel L."/>
            <person name="Davis C.M."/>
            <person name="Simpson J.R."/>
            <person name="Lauterbach L."/>
            <person name="Steele A.D."/>
            <person name="Gui C."/>
            <person name="Meng S."/>
            <person name="Li G."/>
            <person name="Viehrig K."/>
            <person name="Ye F."/>
            <person name="Su P."/>
            <person name="Kiefer A.F."/>
            <person name="Nichols A."/>
            <person name="Cepeda A.J."/>
            <person name="Yan W."/>
            <person name="Fan B."/>
            <person name="Jiang Y."/>
            <person name="Adhikari A."/>
            <person name="Zheng C.-J."/>
            <person name="Schuster L."/>
            <person name="Cowan T.M."/>
            <person name="Smanski M.J."/>
            <person name="Chevrette M.G."/>
            <person name="De Carvalho L.P.S."/>
            <person name="Shen B."/>
        </authorList>
    </citation>
    <scope>NUCLEOTIDE SEQUENCE [LARGE SCALE GENOMIC DNA]</scope>
    <source>
        <strain evidence="1 2">NPDC001166</strain>
    </source>
</reference>
<comment type="caution">
    <text evidence="1">The sequence shown here is derived from an EMBL/GenBank/DDBJ whole genome shotgun (WGS) entry which is preliminary data.</text>
</comment>
<organism evidence="1 2">
    <name type="scientific">Streptomyces sp. 900105245</name>
    <dbReference type="NCBI Taxonomy" id="3154379"/>
    <lineage>
        <taxon>Bacteria</taxon>
        <taxon>Bacillati</taxon>
        <taxon>Actinomycetota</taxon>
        <taxon>Actinomycetes</taxon>
        <taxon>Kitasatosporales</taxon>
        <taxon>Streptomycetaceae</taxon>
        <taxon>Streptomyces</taxon>
    </lineage>
</organism>
<name>A0ABV1U6B4_9ACTN</name>
<evidence type="ECO:0000313" key="1">
    <source>
        <dbReference type="EMBL" id="MER6429244.1"/>
    </source>
</evidence>
<protein>
    <submittedName>
        <fullName evidence="1">Uncharacterized protein</fullName>
    </submittedName>
</protein>
<accession>A0ABV1U6B4</accession>
<keyword evidence="2" id="KW-1185">Reference proteome</keyword>
<dbReference type="RefSeq" id="WP_352063761.1">
    <property type="nucleotide sequence ID" value="NZ_JBEPAZ010000011.1"/>
</dbReference>
<proteinExistence type="predicted"/>